<accession>K2F5G9</accession>
<protein>
    <submittedName>
        <fullName evidence="1">Glyoxalase/bleomycin resistance protein</fullName>
    </submittedName>
</protein>
<dbReference type="AlphaFoldDB" id="K2F5G9"/>
<dbReference type="SUPFAM" id="SSF54593">
    <property type="entry name" value="Glyoxalase/Bleomycin resistance protein/Dihydroxybiphenyl dioxygenase"/>
    <property type="match status" value="1"/>
</dbReference>
<organism evidence="1">
    <name type="scientific">uncultured bacterium</name>
    <name type="common">gcode 4</name>
    <dbReference type="NCBI Taxonomy" id="1234023"/>
    <lineage>
        <taxon>Bacteria</taxon>
        <taxon>environmental samples</taxon>
    </lineage>
</organism>
<proteinExistence type="predicted"/>
<dbReference type="Gene3D" id="3.10.180.10">
    <property type="entry name" value="2,3-Dihydroxybiphenyl 1,2-Dioxygenase, domain 1"/>
    <property type="match status" value="1"/>
</dbReference>
<evidence type="ECO:0000313" key="1">
    <source>
        <dbReference type="EMBL" id="EKE26336.1"/>
    </source>
</evidence>
<sequence>MKRVVHFEIPSKDPLRAVKFYKGIFWWEIDKWGWPQEYWTVVTWEEKESWINWWIEKKDIQGGYVCVIDVPNIDEYSEKIIANWWILIDPKREIKWAWFLAYFKDSEWNVFWIIEAQDM</sequence>
<comment type="caution">
    <text evidence="1">The sequence shown here is derived from an EMBL/GenBank/DDBJ whole genome shotgun (WGS) entry which is preliminary data.</text>
</comment>
<reference evidence="1" key="1">
    <citation type="journal article" date="2012" name="Science">
        <title>Fermentation, hydrogen, and sulfur metabolism in multiple uncultivated bacterial phyla.</title>
        <authorList>
            <person name="Wrighton K.C."/>
            <person name="Thomas B.C."/>
            <person name="Sharon I."/>
            <person name="Miller C.S."/>
            <person name="Castelle C.J."/>
            <person name="VerBerkmoes N.C."/>
            <person name="Wilkins M.J."/>
            <person name="Hettich R.L."/>
            <person name="Lipton M.S."/>
            <person name="Williams K.H."/>
            <person name="Long P.E."/>
            <person name="Banfield J.F."/>
        </authorList>
    </citation>
    <scope>NUCLEOTIDE SEQUENCE [LARGE SCALE GENOMIC DNA]</scope>
</reference>
<gene>
    <name evidence="1" type="ORF">ACD_4C00324G0002</name>
</gene>
<dbReference type="InterPro" id="IPR029068">
    <property type="entry name" value="Glyas_Bleomycin-R_OHBP_Dase"/>
</dbReference>
<dbReference type="EMBL" id="AMFJ01000840">
    <property type="protein sequence ID" value="EKE26336.1"/>
    <property type="molecule type" value="Genomic_DNA"/>
</dbReference>
<name>K2F5G9_9BACT</name>